<feature type="compositionally biased region" description="Basic and acidic residues" evidence="1">
    <location>
        <begin position="161"/>
        <end position="174"/>
    </location>
</feature>
<keyword evidence="4" id="KW-1185">Reference proteome</keyword>
<dbReference type="AlphaFoldDB" id="A0A371EUF9"/>
<feature type="compositionally biased region" description="Basic and acidic residues" evidence="1">
    <location>
        <begin position="139"/>
        <end position="153"/>
    </location>
</feature>
<accession>A0A371EUF9</accession>
<feature type="region of interest" description="Disordered" evidence="1">
    <location>
        <begin position="105"/>
        <end position="174"/>
    </location>
</feature>
<feature type="domain" description="Late embryogenesis abundant protein ECP63-like" evidence="2">
    <location>
        <begin position="166"/>
        <end position="207"/>
    </location>
</feature>
<dbReference type="PANTHER" id="PTHR47877:SF4">
    <property type="entry name" value="LATE EMBRYOGENESIS ABUNDANT PROTEIN ECP63"/>
    <property type="match status" value="1"/>
</dbReference>
<dbReference type="InterPro" id="IPR004238">
    <property type="entry name" value="ECP63-like_dom"/>
</dbReference>
<evidence type="ECO:0000256" key="1">
    <source>
        <dbReference type="SAM" id="MobiDB-lite"/>
    </source>
</evidence>
<feature type="non-terminal residue" evidence="3">
    <location>
        <position position="1"/>
    </location>
</feature>
<name>A0A371EUF9_MUCPR</name>
<dbReference type="GO" id="GO:0005829">
    <property type="term" value="C:cytosol"/>
    <property type="evidence" value="ECO:0007669"/>
    <property type="project" value="TreeGrafter"/>
</dbReference>
<gene>
    <name evidence="3" type="ORF">CR513_51272</name>
</gene>
<evidence type="ECO:0000259" key="2">
    <source>
        <dbReference type="Pfam" id="PF02987"/>
    </source>
</evidence>
<evidence type="ECO:0000313" key="3">
    <source>
        <dbReference type="EMBL" id="RDX69589.1"/>
    </source>
</evidence>
<organism evidence="3 4">
    <name type="scientific">Mucuna pruriens</name>
    <name type="common">Velvet bean</name>
    <name type="synonym">Dolichos pruriens</name>
    <dbReference type="NCBI Taxonomy" id="157652"/>
    <lineage>
        <taxon>Eukaryota</taxon>
        <taxon>Viridiplantae</taxon>
        <taxon>Streptophyta</taxon>
        <taxon>Embryophyta</taxon>
        <taxon>Tracheophyta</taxon>
        <taxon>Spermatophyta</taxon>
        <taxon>Magnoliopsida</taxon>
        <taxon>eudicotyledons</taxon>
        <taxon>Gunneridae</taxon>
        <taxon>Pentapetalae</taxon>
        <taxon>rosids</taxon>
        <taxon>fabids</taxon>
        <taxon>Fabales</taxon>
        <taxon>Fabaceae</taxon>
        <taxon>Papilionoideae</taxon>
        <taxon>50 kb inversion clade</taxon>
        <taxon>NPAAA clade</taxon>
        <taxon>indigoferoid/millettioid clade</taxon>
        <taxon>Phaseoleae</taxon>
        <taxon>Mucuna</taxon>
    </lineage>
</organism>
<sequence>MASRQQLKEEKAEAAAKLAAREIGDINRAKERDERYNLHSDVNFKQARAEAAAKLAAKDLEDVNRARERAWSEQRDENKPGVIRSMLRAVTGTYDHAKEAVVGKPHDHDAVDYNLPGAHDYPTKGGSKMGEYTDYATQKAKETKDATKQKAGDYADYASQKAKESKDYVADRAKDAKDATLQKAGEYKDYTAEKAKEGKDSAAAKLGGLKDSAADAAKRAMGYFTPNKEEKVSGSSEETRRRMEEVRVQDKDYGAGRGGEKLVIKMEESRPGAVADALKAADKAMGDVEEEGILQVERRREKIC</sequence>
<reference evidence="3" key="1">
    <citation type="submission" date="2018-05" db="EMBL/GenBank/DDBJ databases">
        <title>Draft genome of Mucuna pruriens seed.</title>
        <authorList>
            <person name="Nnadi N.E."/>
            <person name="Vos R."/>
            <person name="Hasami M.H."/>
            <person name="Devisetty U.K."/>
            <person name="Aguiy J.C."/>
        </authorList>
    </citation>
    <scope>NUCLEOTIDE SEQUENCE [LARGE SCALE GENOMIC DNA]</scope>
    <source>
        <strain evidence="3">JCA_2017</strain>
    </source>
</reference>
<proteinExistence type="predicted"/>
<feature type="region of interest" description="Disordered" evidence="1">
    <location>
        <begin position="220"/>
        <end position="254"/>
    </location>
</feature>
<dbReference type="Proteomes" id="UP000257109">
    <property type="component" value="Unassembled WGS sequence"/>
</dbReference>
<comment type="caution">
    <text evidence="3">The sequence shown here is derived from an EMBL/GenBank/DDBJ whole genome shotgun (WGS) entry which is preliminary data.</text>
</comment>
<dbReference type="Gene3D" id="6.10.140.1430">
    <property type="match status" value="1"/>
</dbReference>
<feature type="compositionally biased region" description="Basic and acidic residues" evidence="1">
    <location>
        <begin position="227"/>
        <end position="254"/>
    </location>
</feature>
<dbReference type="PANTHER" id="PTHR47877">
    <property type="entry name" value="LATE EMBRYOGENESIS ABUNDANT DOMAIN-CONTAINING PROTEIN / LEA DOMAIN-CONTAINING PROTEIN"/>
    <property type="match status" value="1"/>
</dbReference>
<dbReference type="Pfam" id="PF02987">
    <property type="entry name" value="LEA_4"/>
    <property type="match status" value="1"/>
</dbReference>
<protein>
    <recommendedName>
        <fullName evidence="2">Late embryogenesis abundant protein ECP63-like domain-containing protein</fullName>
    </recommendedName>
</protein>
<dbReference type="GO" id="GO:0009631">
    <property type="term" value="P:cold acclimation"/>
    <property type="evidence" value="ECO:0007669"/>
    <property type="project" value="TreeGrafter"/>
</dbReference>
<dbReference type="STRING" id="157652.A0A371EUF9"/>
<dbReference type="OrthoDB" id="1907061at2759"/>
<evidence type="ECO:0000313" key="4">
    <source>
        <dbReference type="Proteomes" id="UP000257109"/>
    </source>
</evidence>
<dbReference type="EMBL" id="QJKJ01012044">
    <property type="protein sequence ID" value="RDX69589.1"/>
    <property type="molecule type" value="Genomic_DNA"/>
</dbReference>